<dbReference type="PANTHER" id="PTHR14387">
    <property type="entry name" value="THADA/DEATH RECEPTOR INTERACTING PROTEIN"/>
    <property type="match status" value="1"/>
</dbReference>
<feature type="domain" description="DUF2428" evidence="3">
    <location>
        <begin position="1004"/>
        <end position="1223"/>
    </location>
</feature>
<dbReference type="GO" id="GO:0030488">
    <property type="term" value="P:tRNA methylation"/>
    <property type="evidence" value="ECO:0007669"/>
    <property type="project" value="TreeGrafter"/>
</dbReference>
<dbReference type="Pfam" id="PF25150">
    <property type="entry name" value="TPR_Trm732"/>
    <property type="match status" value="1"/>
</dbReference>
<sequence>MASAESSLAAVWYTCMGTENESKQICKRIDYYGVNNNWSQQVALPSENVYRSYYYGSPSCCYFFLVGLRDWFIYCTGMDQRHLESARTKVAGNPVLQKLIKDYANSVWDVLHAKPIDRHKLVKEIEASSEKLLSLIQESEECHFIQDYTTAVLACYIACIETSSLARCFKKLLEPIPHALLMEEISFVFLSHLSSDTHMTSATMSKFGHLIEQCAEVQPLIVDSYPQVCNILHKHISLALNVNTTSDLLYSTVKTSLVLFQHFPQQTKLHLSLQVNDTSSPLTSLVQSLLVVLAESHCSSETVLLAGTAYSMMLNSLPCSPVTICSLFWSSLTILNQHKKFLNWEQILRNSVDFEKKSPHIGAIRSDKFGCLSLVRGFISSTENPFLLLEEHIEGTNMNVPLIMRLFFTIYKMCKTISLDYHSFNLLHIWYSRYLRLLPELYIKNSSGFSQENREKLESQSLELIWLHWDSPVEGVSETVSNIFHIMCQIWHVERSLGSQDGNALPQKLLQRLITLPWYVKGKYKLMSSLLQFLEYNNAFSNLEEVKSQLVMCMATNHLVTSASEVYRVYMTKLALCKDAVSIWDQDWRNTLLDGLANEDELVKRNICHYWLPSTLKFIPQCGQHLSMLLTGALSPSKHPQLDLCHKLDLQSKWSHPELLHIWIMVSLTMRNLSGSIEWNEALLREALCSESAPLRLDALTLLCSSAKKAEMLHSLESKLLMEALPVNLNIDSAPFRQNLVSALKKLLIRIRDSCSSLMKTQNLSSIDHSIEFVDWLHRLCTENLVPGSNFQRRKMCLEILNVIYEVFVLPDLSYKRKSFVDSLKKLITFAQQEKELWDFTSSMSFVSILLCILDGTDEVRELAADILEKYFDWSPKYLSSSKKNLPAHLLSEALCLCNSPRHPDCLSGSLLCKLVFCKVIADQKRYFTIHSVSRMYEVEETTPSELPSTLYFMRSLLKQIELGLSAATQNPVVASKEKSLHAACPSFADIAVALENVICDSQATYQTSVVLSNEYQFLLSWCWINLKESSSLLGQIVNLVNKNQKRSTTATKNLTLSFEVYQKISDTFVKVLTQCRHRGAIENCRSGFIDFCMTLLSTKHNASSIPEKVLVQILKSLNSGELDVSITRRSAGLPIIVQCICISERKTKNGHLMTYSMKSLFATASQPVPVASTCEKRDLNQVHALNILRVLFGDNNLNTGLLAHISEAVKLVIAGFESPSWAIRNASTQLFSTLMTRMFGQKKIKDGCVLNTMSLEELAVHFPDLLPFLLSKLSQSKNVQRTIHIQPSLFPVLTLLSNVGASEKIKDDTVNLCDQFSMLIEPLTESRVYQMRELAASAMVAVTAPSQRHNKIIMLLHQIPNIQDQHNKVHGIFIFVEKLLQAQSWNKDDLKSILQKLINLAFPQDFPLDPPSCGLIQARLIQIIKNTVLATPGIDFLGDNWSQLCTHLWQQIESTTKNNPTIGFSSMLSEHAELLFHCTTASYVAGEADSLKPVVDLLLTSKCYEVQERCCQTLHQYLQSKKLPVTFWESVMEQFISLQLNVSRYSPIQITVLDLFNAVYLKWSDHFDNYTHLHLRTEDINIILNQLREELLSVGIGTALQSTILPALSICTKLISTSPSTTKFEELYLMWSSYLFQQLGNVDSNLRMALSQSLAIAGNAVLSTINLLAKSISPVSQKEISYKIFHTALYLLQDDINEVRNWAAHFVHSLPLLSSLKQFSSLQSNICLKLLFHHLVCHYPSAAWDILYDLLCYNDGSECAASLEAMLSRKLQISSWQLFDQEDNNCFAEKMVVNQMAHAALVKLLSNTKPVSKREQYLSTLCTSVLHKGTILFESLSKNLKEKPLLNISCDVQVFPVIQGIFLATNTIMDYLYRHPEAHIEQINNLKSMYAKLEKVRNLHPVIQSIMLQAT</sequence>
<protein>
    <submittedName>
        <fullName evidence="6">Adenoma-associated homolog</fullName>
    </submittedName>
</protein>
<dbReference type="SUPFAM" id="SSF48371">
    <property type="entry name" value="ARM repeat"/>
    <property type="match status" value="2"/>
</dbReference>
<dbReference type="InterPro" id="IPR016024">
    <property type="entry name" value="ARM-type_fold"/>
</dbReference>
<evidence type="ECO:0000259" key="4">
    <source>
        <dbReference type="Pfam" id="PF25150"/>
    </source>
</evidence>
<dbReference type="Pfam" id="PF25151">
    <property type="entry name" value="TPR_Trm732_C"/>
    <property type="match status" value="1"/>
</dbReference>
<organism evidence="6 7">
    <name type="scientific">Octopus vulgaris</name>
    <name type="common">Common octopus</name>
    <dbReference type="NCBI Taxonomy" id="6645"/>
    <lineage>
        <taxon>Eukaryota</taxon>
        <taxon>Metazoa</taxon>
        <taxon>Spiralia</taxon>
        <taxon>Lophotrochozoa</taxon>
        <taxon>Mollusca</taxon>
        <taxon>Cephalopoda</taxon>
        <taxon>Coleoidea</taxon>
        <taxon>Octopodiformes</taxon>
        <taxon>Octopoda</taxon>
        <taxon>Incirrata</taxon>
        <taxon>Octopodidae</taxon>
        <taxon>Octopus</taxon>
    </lineage>
</organism>
<dbReference type="EMBL" id="OX597817">
    <property type="protein sequence ID" value="CAI9722095.1"/>
    <property type="molecule type" value="Genomic_DNA"/>
</dbReference>
<accession>A0AA36ATM6</accession>
<feature type="domain" description="tRNA (32-2'-O)-methyltransferase regulator THADA-like TPR repeats region" evidence="4">
    <location>
        <begin position="584"/>
        <end position="809"/>
    </location>
</feature>
<comment type="similarity">
    <text evidence="1">Belongs to the THADA family.</text>
</comment>
<dbReference type="Pfam" id="PF10350">
    <property type="entry name" value="DUF2428"/>
    <property type="match status" value="1"/>
</dbReference>
<dbReference type="PANTHER" id="PTHR14387:SF0">
    <property type="entry name" value="DUF2428 DOMAIN-CONTAINING PROTEIN"/>
    <property type="match status" value="1"/>
</dbReference>
<evidence type="ECO:0000256" key="2">
    <source>
        <dbReference type="ARBA" id="ARBA00022694"/>
    </source>
</evidence>
<evidence type="ECO:0000256" key="1">
    <source>
        <dbReference type="ARBA" id="ARBA00010409"/>
    </source>
</evidence>
<keyword evidence="7" id="KW-1185">Reference proteome</keyword>
<dbReference type="InterPro" id="IPR056843">
    <property type="entry name" value="THADA-like_TPR"/>
</dbReference>
<name>A0AA36ATM6_OCTVU</name>
<dbReference type="InterPro" id="IPR056842">
    <property type="entry name" value="THADA-like_TPR_C"/>
</dbReference>
<evidence type="ECO:0000313" key="6">
    <source>
        <dbReference type="EMBL" id="CAI9722095.1"/>
    </source>
</evidence>
<dbReference type="InterPro" id="IPR051954">
    <property type="entry name" value="tRNA_methyltransferase_THADA"/>
</dbReference>
<evidence type="ECO:0000259" key="3">
    <source>
        <dbReference type="Pfam" id="PF10350"/>
    </source>
</evidence>
<gene>
    <name evidence="6" type="ORF">OCTVUL_1B024647</name>
</gene>
<evidence type="ECO:0000259" key="5">
    <source>
        <dbReference type="Pfam" id="PF25151"/>
    </source>
</evidence>
<keyword evidence="2" id="KW-0819">tRNA processing</keyword>
<proteinExistence type="inferred from homology"/>
<dbReference type="GO" id="GO:0005829">
    <property type="term" value="C:cytosol"/>
    <property type="evidence" value="ECO:0007669"/>
    <property type="project" value="TreeGrafter"/>
</dbReference>
<dbReference type="InterPro" id="IPR019442">
    <property type="entry name" value="THADA/TRM732_DUF2428"/>
</dbReference>
<feature type="domain" description="tRNA (32-2'-O)-methyltransferase regulator THADA-like C-terminal TPR repeats region" evidence="5">
    <location>
        <begin position="1225"/>
        <end position="1379"/>
    </location>
</feature>
<evidence type="ECO:0000313" key="7">
    <source>
        <dbReference type="Proteomes" id="UP001162480"/>
    </source>
</evidence>
<dbReference type="Proteomes" id="UP001162480">
    <property type="component" value="Chromosome 4"/>
</dbReference>
<reference evidence="6" key="1">
    <citation type="submission" date="2023-08" db="EMBL/GenBank/DDBJ databases">
        <authorList>
            <person name="Alioto T."/>
            <person name="Alioto T."/>
            <person name="Gomez Garrido J."/>
        </authorList>
    </citation>
    <scope>NUCLEOTIDE SEQUENCE</scope>
</reference>